<dbReference type="PANTHER" id="PTHR11693">
    <property type="entry name" value="ATP SYNTHASE GAMMA CHAIN"/>
    <property type="match status" value="1"/>
</dbReference>
<keyword evidence="7 13" id="KW-0375">Hydrogen ion transport</keyword>
<name>A0A4Y6PRB3_PERCE</name>
<proteinExistence type="inferred from homology"/>
<dbReference type="GO" id="GO:0005886">
    <property type="term" value="C:plasma membrane"/>
    <property type="evidence" value="ECO:0007669"/>
    <property type="project" value="UniProtKB-SubCell"/>
</dbReference>
<dbReference type="InterPro" id="IPR023632">
    <property type="entry name" value="ATP_synth_F1_gsu_CS"/>
</dbReference>
<keyword evidence="8 13" id="KW-0406">Ion transport</keyword>
<evidence type="ECO:0000256" key="1">
    <source>
        <dbReference type="ARBA" id="ARBA00003456"/>
    </source>
</evidence>
<evidence type="ECO:0000256" key="12">
    <source>
        <dbReference type="ARBA" id="ARBA00060385"/>
    </source>
</evidence>
<dbReference type="CDD" id="cd12151">
    <property type="entry name" value="F1-ATPase_gamma"/>
    <property type="match status" value="1"/>
</dbReference>
<organism evidence="14 15">
    <name type="scientific">Persicimonas caeni</name>
    <dbReference type="NCBI Taxonomy" id="2292766"/>
    <lineage>
        <taxon>Bacteria</taxon>
        <taxon>Deltaproteobacteria</taxon>
        <taxon>Bradymonadales</taxon>
        <taxon>Bradymonadaceae</taxon>
        <taxon>Persicimonas</taxon>
    </lineage>
</organism>
<protein>
    <recommendedName>
        <fullName evidence="13">ATP synthase gamma chain</fullName>
    </recommendedName>
    <alternativeName>
        <fullName evidence="13">ATP synthase F1 sector gamma subunit</fullName>
    </alternativeName>
    <alternativeName>
        <fullName evidence="13">F-ATPase gamma subunit</fullName>
    </alternativeName>
</protein>
<dbReference type="EMBL" id="CP041186">
    <property type="protein sequence ID" value="QDG50780.1"/>
    <property type="molecule type" value="Genomic_DNA"/>
</dbReference>
<evidence type="ECO:0000256" key="11">
    <source>
        <dbReference type="ARBA" id="ARBA00023310"/>
    </source>
</evidence>
<evidence type="ECO:0000313" key="15">
    <source>
        <dbReference type="Proteomes" id="UP000315995"/>
    </source>
</evidence>
<keyword evidence="6" id="KW-0997">Cell inner membrane</keyword>
<dbReference type="HAMAP" id="MF_00815">
    <property type="entry name" value="ATP_synth_gamma_bact"/>
    <property type="match status" value="1"/>
</dbReference>
<dbReference type="OrthoDB" id="9812769at2"/>
<keyword evidence="4 13" id="KW-0813">Transport</keyword>
<dbReference type="Pfam" id="PF00231">
    <property type="entry name" value="ATP-synt"/>
    <property type="match status" value="1"/>
</dbReference>
<keyword evidence="11 13" id="KW-0066">ATP synthesis</keyword>
<evidence type="ECO:0000256" key="9">
    <source>
        <dbReference type="ARBA" id="ARBA00023136"/>
    </source>
</evidence>
<dbReference type="PRINTS" id="PR00126">
    <property type="entry name" value="ATPASEGAMMA"/>
</dbReference>
<keyword evidence="10 13" id="KW-0139">CF(1)</keyword>
<dbReference type="FunFam" id="1.10.287.80:FF:000003">
    <property type="entry name" value="ATP synthase gamma chain, chloroplastic"/>
    <property type="match status" value="1"/>
</dbReference>
<dbReference type="PANTHER" id="PTHR11693:SF22">
    <property type="entry name" value="ATP SYNTHASE SUBUNIT GAMMA, MITOCHONDRIAL"/>
    <property type="match status" value="1"/>
</dbReference>
<dbReference type="InterPro" id="IPR000131">
    <property type="entry name" value="ATP_synth_F1_gsu"/>
</dbReference>
<evidence type="ECO:0000256" key="4">
    <source>
        <dbReference type="ARBA" id="ARBA00022448"/>
    </source>
</evidence>
<evidence type="ECO:0000256" key="7">
    <source>
        <dbReference type="ARBA" id="ARBA00022781"/>
    </source>
</evidence>
<evidence type="ECO:0000313" key="14">
    <source>
        <dbReference type="EMBL" id="QDG50780.1"/>
    </source>
</evidence>
<dbReference type="SUPFAM" id="SSF52943">
    <property type="entry name" value="ATP synthase (F1-ATPase), gamma subunit"/>
    <property type="match status" value="1"/>
</dbReference>
<dbReference type="AlphaFoldDB" id="A0A4Y6PRB3"/>
<dbReference type="GO" id="GO:0046933">
    <property type="term" value="F:proton-transporting ATP synthase activity, rotational mechanism"/>
    <property type="evidence" value="ECO:0007669"/>
    <property type="project" value="UniProtKB-UniRule"/>
</dbReference>
<gene>
    <name evidence="13 14" type="primary">atpG</name>
    <name evidence="14" type="ORF">FIV42_08570</name>
</gene>
<dbReference type="GO" id="GO:0009579">
    <property type="term" value="C:thylakoid"/>
    <property type="evidence" value="ECO:0007669"/>
    <property type="project" value="UniProtKB-SubCell"/>
</dbReference>
<accession>A0A4Y6PRB3</accession>
<evidence type="ECO:0000256" key="13">
    <source>
        <dbReference type="HAMAP-Rule" id="MF_00815"/>
    </source>
</evidence>
<dbReference type="Proteomes" id="UP000315995">
    <property type="component" value="Chromosome"/>
</dbReference>
<dbReference type="GO" id="GO:0005524">
    <property type="term" value="F:ATP binding"/>
    <property type="evidence" value="ECO:0007669"/>
    <property type="project" value="UniProtKB-UniRule"/>
</dbReference>
<dbReference type="FunFam" id="1.10.287.80:FF:000001">
    <property type="entry name" value="ATP synthase gamma chain"/>
    <property type="match status" value="1"/>
</dbReference>
<evidence type="ECO:0000256" key="6">
    <source>
        <dbReference type="ARBA" id="ARBA00022519"/>
    </source>
</evidence>
<evidence type="ECO:0000256" key="2">
    <source>
        <dbReference type="ARBA" id="ARBA00004170"/>
    </source>
</evidence>
<evidence type="ECO:0000256" key="3">
    <source>
        <dbReference type="ARBA" id="ARBA00007681"/>
    </source>
</evidence>
<dbReference type="GO" id="GO:0042777">
    <property type="term" value="P:proton motive force-driven plasma membrane ATP synthesis"/>
    <property type="evidence" value="ECO:0007669"/>
    <property type="project" value="UniProtKB-UniRule"/>
</dbReference>
<keyword evidence="5 13" id="KW-1003">Cell membrane</keyword>
<comment type="subunit">
    <text evidence="13">F-type ATPases have 2 components, CF(1) - the catalytic core - and CF(0) - the membrane proton channel. CF(1) has five subunits: alpha(3), beta(3), gamma(1), delta(1), epsilon(1). CF(0) has three main subunits: a, b and c.</text>
</comment>
<dbReference type="PROSITE" id="PS00153">
    <property type="entry name" value="ATPASE_GAMMA"/>
    <property type="match status" value="1"/>
</dbReference>
<dbReference type="NCBIfam" id="TIGR01146">
    <property type="entry name" value="ATPsyn_F1gamma"/>
    <property type="match status" value="1"/>
</dbReference>
<evidence type="ECO:0000256" key="5">
    <source>
        <dbReference type="ARBA" id="ARBA00022475"/>
    </source>
</evidence>
<dbReference type="InterPro" id="IPR035968">
    <property type="entry name" value="ATP_synth_F1_ATPase_gsu"/>
</dbReference>
<reference evidence="14 15" key="1">
    <citation type="submission" date="2019-06" db="EMBL/GenBank/DDBJ databases">
        <title>Persicimonas caeni gen. nov., sp. nov., a predatory bacterium isolated from solar saltern.</title>
        <authorList>
            <person name="Wang S."/>
        </authorList>
    </citation>
    <scope>NUCLEOTIDE SEQUENCE [LARGE SCALE GENOMIC DNA]</scope>
    <source>
        <strain evidence="14 15">YN101</strain>
    </source>
</reference>
<comment type="subcellular location">
    <subcellularLocation>
        <location evidence="13">Cell membrane</location>
        <topology evidence="13">Peripheral membrane protein</topology>
    </subcellularLocation>
    <subcellularLocation>
        <location evidence="2">Membrane</location>
        <topology evidence="2">Peripheral membrane protein</topology>
    </subcellularLocation>
    <subcellularLocation>
        <location evidence="12">Thylakoid</location>
    </subcellularLocation>
</comment>
<evidence type="ECO:0000256" key="10">
    <source>
        <dbReference type="ARBA" id="ARBA00023196"/>
    </source>
</evidence>
<dbReference type="GO" id="GO:0045259">
    <property type="term" value="C:proton-transporting ATP synthase complex"/>
    <property type="evidence" value="ECO:0007669"/>
    <property type="project" value="UniProtKB-KW"/>
</dbReference>
<comment type="function">
    <text evidence="1 13">Produces ATP from ADP in the presence of a proton gradient across the membrane. The gamma chain is believed to be important in regulating ATPase activity and the flow of protons through the CF(0) complex.</text>
</comment>
<accession>A0A5B8Y2X1</accession>
<dbReference type="Gene3D" id="3.40.1380.10">
    <property type="match status" value="1"/>
</dbReference>
<keyword evidence="15" id="KW-1185">Reference proteome</keyword>
<comment type="similarity">
    <text evidence="3 13">Belongs to the ATPase gamma chain family.</text>
</comment>
<evidence type="ECO:0000256" key="8">
    <source>
        <dbReference type="ARBA" id="ARBA00023065"/>
    </source>
</evidence>
<keyword evidence="9 13" id="KW-0472">Membrane</keyword>
<dbReference type="Gene3D" id="1.10.287.80">
    <property type="entry name" value="ATP synthase, gamma subunit, helix hairpin domain"/>
    <property type="match status" value="2"/>
</dbReference>
<dbReference type="RefSeq" id="WP_141197272.1">
    <property type="nucleotide sequence ID" value="NZ_CP041186.1"/>
</dbReference>
<sequence length="299" mass="33146">MPSLKDIKTRINSVKNTQKITKAMKMVAAAKLNRAQSSVQAARPYAHKMHQVISNLVARAEEGSHPLLEQRDPVDKVLVYAIASDRGLCGGFNSYLFRGVENFIRDEELSGEEVAVVTAGRKSRDYFRRSKHEVEKNFMDVVDGPGYDEAKRLAKHATKQFLTGEYDAVYVAYNEFVSAIEYNTLVEPVLPLSKEIFGAGEADGEEAEEGMGASEYIYEPDEEGLLAQTLPGYVEVKFLQALLESYAAEQGARMTAMDNATSNAEDMIDSLTTQYNRARQAYITKEICEIVSGAESLKG</sequence>